<dbReference type="OrthoDB" id="9800855at2"/>
<dbReference type="CDD" id="cd08966">
    <property type="entry name" value="EcFpg-like_N"/>
    <property type="match status" value="1"/>
</dbReference>
<evidence type="ECO:0000313" key="19">
    <source>
        <dbReference type="Proteomes" id="UP000246722"/>
    </source>
</evidence>
<dbReference type="Pfam" id="PF06827">
    <property type="entry name" value="zf-FPG_IleRS"/>
    <property type="match status" value="1"/>
</dbReference>
<dbReference type="SMART" id="SM00898">
    <property type="entry name" value="Fapy_DNA_glyco"/>
    <property type="match status" value="1"/>
</dbReference>
<comment type="cofactor">
    <cofactor evidence="2">
        <name>Zn(2+)</name>
        <dbReference type="ChEBI" id="CHEBI:29105"/>
    </cofactor>
</comment>
<keyword evidence="7" id="KW-0378">Hydrolase</keyword>
<evidence type="ECO:0000256" key="2">
    <source>
        <dbReference type="ARBA" id="ARBA00001947"/>
    </source>
</evidence>
<evidence type="ECO:0000256" key="11">
    <source>
        <dbReference type="ARBA" id="ARBA00023239"/>
    </source>
</evidence>
<protein>
    <submittedName>
        <fullName evidence="18">DNA-formamidopyrimidine glycosylase</fullName>
    </submittedName>
</protein>
<evidence type="ECO:0000256" key="12">
    <source>
        <dbReference type="ARBA" id="ARBA00023268"/>
    </source>
</evidence>
<dbReference type="RefSeq" id="WP_110127589.1">
    <property type="nucleotide sequence ID" value="NZ_QHLY01000012.1"/>
</dbReference>
<evidence type="ECO:0000256" key="1">
    <source>
        <dbReference type="ARBA" id="ARBA00001668"/>
    </source>
</evidence>
<dbReference type="PANTHER" id="PTHR22993">
    <property type="entry name" value="FORMAMIDOPYRIMIDINE-DNA GLYCOSYLASE"/>
    <property type="match status" value="1"/>
</dbReference>
<dbReference type="Pfam" id="PF01149">
    <property type="entry name" value="Fapy_DNA_glyco"/>
    <property type="match status" value="1"/>
</dbReference>
<name>A0A317ZN98_9MICO</name>
<keyword evidence="6 15" id="KW-0863">Zinc-finger</keyword>
<evidence type="ECO:0000256" key="5">
    <source>
        <dbReference type="ARBA" id="ARBA00022763"/>
    </source>
</evidence>
<dbReference type="FunFam" id="1.10.8.50:FF:000003">
    <property type="entry name" value="Formamidopyrimidine-DNA glycosylase"/>
    <property type="match status" value="1"/>
</dbReference>
<dbReference type="Proteomes" id="UP000246722">
    <property type="component" value="Unassembled WGS sequence"/>
</dbReference>
<dbReference type="SMART" id="SM01232">
    <property type="entry name" value="H2TH"/>
    <property type="match status" value="1"/>
</dbReference>
<evidence type="ECO:0000256" key="6">
    <source>
        <dbReference type="ARBA" id="ARBA00022771"/>
    </source>
</evidence>
<dbReference type="GO" id="GO:0006979">
    <property type="term" value="P:response to oxidative stress"/>
    <property type="evidence" value="ECO:0007669"/>
    <property type="project" value="UniProtKB-ARBA"/>
</dbReference>
<keyword evidence="5" id="KW-0227">DNA damage</keyword>
<dbReference type="EMBL" id="QHLY01000012">
    <property type="protein sequence ID" value="PXA67916.1"/>
    <property type="molecule type" value="Genomic_DNA"/>
</dbReference>
<dbReference type="GO" id="GO:0003684">
    <property type="term" value="F:damaged DNA binding"/>
    <property type="evidence" value="ECO:0007669"/>
    <property type="project" value="InterPro"/>
</dbReference>
<dbReference type="InterPro" id="IPR012319">
    <property type="entry name" value="FPG_cat"/>
</dbReference>
<dbReference type="PROSITE" id="PS51066">
    <property type="entry name" value="ZF_FPG_2"/>
    <property type="match status" value="1"/>
</dbReference>
<keyword evidence="11" id="KW-0456">Lyase</keyword>
<keyword evidence="13" id="KW-0326">Glycosidase</keyword>
<feature type="domain" description="FPG-type" evidence="16">
    <location>
        <begin position="287"/>
        <end position="321"/>
    </location>
</feature>
<evidence type="ECO:0000256" key="4">
    <source>
        <dbReference type="ARBA" id="ARBA00022723"/>
    </source>
</evidence>
<evidence type="ECO:0000256" key="10">
    <source>
        <dbReference type="ARBA" id="ARBA00023204"/>
    </source>
</evidence>
<dbReference type="InterPro" id="IPR010979">
    <property type="entry name" value="Ribosomal_uS13-like_H2TH"/>
</dbReference>
<keyword evidence="10" id="KW-0234">DNA repair</keyword>
<evidence type="ECO:0000256" key="8">
    <source>
        <dbReference type="ARBA" id="ARBA00022833"/>
    </source>
</evidence>
<evidence type="ECO:0000256" key="14">
    <source>
        <dbReference type="ARBA" id="ARBA00044632"/>
    </source>
</evidence>
<dbReference type="AlphaFoldDB" id="A0A317ZN98"/>
<keyword evidence="4" id="KW-0479">Metal-binding</keyword>
<keyword evidence="12" id="KW-0511">Multifunctional enzyme</keyword>
<dbReference type="SUPFAM" id="SSF57716">
    <property type="entry name" value="Glucocorticoid receptor-like (DNA-binding domain)"/>
    <property type="match status" value="1"/>
</dbReference>
<dbReference type="PROSITE" id="PS51068">
    <property type="entry name" value="FPG_CAT"/>
    <property type="match status" value="1"/>
</dbReference>
<keyword evidence="19" id="KW-1185">Reference proteome</keyword>
<comment type="similarity">
    <text evidence="3">Belongs to the FPG family.</text>
</comment>
<dbReference type="GO" id="GO:0034039">
    <property type="term" value="F:8-oxo-7,8-dihydroguanine DNA N-glycosylase activity"/>
    <property type="evidence" value="ECO:0007669"/>
    <property type="project" value="TreeGrafter"/>
</dbReference>
<organism evidence="18 19">
    <name type="scientific">Cryobacterium arcticum</name>
    <dbReference type="NCBI Taxonomy" id="670052"/>
    <lineage>
        <taxon>Bacteria</taxon>
        <taxon>Bacillati</taxon>
        <taxon>Actinomycetota</taxon>
        <taxon>Actinomycetes</taxon>
        <taxon>Micrococcales</taxon>
        <taxon>Microbacteriaceae</taxon>
        <taxon>Cryobacterium</taxon>
    </lineage>
</organism>
<dbReference type="PROSITE" id="PS01242">
    <property type="entry name" value="ZF_FPG_1"/>
    <property type="match status" value="1"/>
</dbReference>
<sequence>MPELPEVEVVRAGLEPAVSGALITGVEVFDDRSLRRHDLALGGFEQLLRAARIDAAVRRGKFLWLPLQVRADAPADASPDRAIVAHLGMSGQVLLRSPGEPAEKLLRIRLNLEHPVHGELALHFVDQRIFGSMAVDRLQPTADGHPAGFSGPGMAPGTPPADGAGTPAWAGLIPSQVAHIGRDPLDPWFSAPEFYRLLRRSRSGIKRVLLDQKVVSGIGNIYADEALYEARVHFDQPAASLSTATARRLLTAVTAILLRALAEGGTSFDAQYVNVNGQSGYFSHSLNAYGQHGRPCPRCGTELVRAKFMNRSSHYCPRCQRLR</sequence>
<dbReference type="Gene3D" id="1.10.8.50">
    <property type="match status" value="1"/>
</dbReference>
<keyword evidence="8" id="KW-0862">Zinc</keyword>
<evidence type="ECO:0000256" key="3">
    <source>
        <dbReference type="ARBA" id="ARBA00009409"/>
    </source>
</evidence>
<dbReference type="InterPro" id="IPR000214">
    <property type="entry name" value="Znf_DNA_glyclase/AP_lyase"/>
</dbReference>
<dbReference type="InterPro" id="IPR015887">
    <property type="entry name" value="DNA_glyclase_Znf_dom_DNA_BS"/>
</dbReference>
<dbReference type="GO" id="GO:0006284">
    <property type="term" value="P:base-excision repair"/>
    <property type="evidence" value="ECO:0007669"/>
    <property type="project" value="InterPro"/>
</dbReference>
<evidence type="ECO:0000259" key="17">
    <source>
        <dbReference type="PROSITE" id="PS51068"/>
    </source>
</evidence>
<evidence type="ECO:0000256" key="15">
    <source>
        <dbReference type="PROSITE-ProRule" id="PRU00391"/>
    </source>
</evidence>
<evidence type="ECO:0000256" key="9">
    <source>
        <dbReference type="ARBA" id="ARBA00023125"/>
    </source>
</evidence>
<feature type="domain" description="Formamidopyrimidine-DNA glycosylase catalytic" evidence="17">
    <location>
        <begin position="2"/>
        <end position="131"/>
    </location>
</feature>
<dbReference type="GO" id="GO:0008270">
    <property type="term" value="F:zinc ion binding"/>
    <property type="evidence" value="ECO:0007669"/>
    <property type="project" value="UniProtKB-KW"/>
</dbReference>
<dbReference type="InterPro" id="IPR035937">
    <property type="entry name" value="FPG_N"/>
</dbReference>
<dbReference type="Pfam" id="PF06831">
    <property type="entry name" value="H2TH"/>
    <property type="match status" value="1"/>
</dbReference>
<evidence type="ECO:0000259" key="16">
    <source>
        <dbReference type="PROSITE" id="PS51066"/>
    </source>
</evidence>
<reference evidence="18 19" key="1">
    <citation type="submission" date="2018-05" db="EMBL/GenBank/DDBJ databases">
        <title>Genetic diversity of glacier-inhabiting Cryobacterium bacteria in China and description of Cryobacterium mengkeensis sp. nov. and Arthrobacter glacialis sp. nov.</title>
        <authorList>
            <person name="Liu Q."/>
            <person name="Xin Y.-H."/>
        </authorList>
    </citation>
    <scope>NUCLEOTIDE SEQUENCE [LARGE SCALE GENOMIC DNA]</scope>
    <source>
        <strain evidence="18 19">SK-1</strain>
    </source>
</reference>
<keyword evidence="9" id="KW-0238">DNA-binding</keyword>
<gene>
    <name evidence="18" type="ORF">CTB96_14705</name>
</gene>
<dbReference type="Gene3D" id="3.20.190.10">
    <property type="entry name" value="MutM-like, N-terminal"/>
    <property type="match status" value="1"/>
</dbReference>
<dbReference type="GO" id="GO:0003690">
    <property type="term" value="F:double-stranded DNA binding"/>
    <property type="evidence" value="ECO:0007669"/>
    <property type="project" value="UniProtKB-ARBA"/>
</dbReference>
<accession>A0A317ZN98</accession>
<evidence type="ECO:0000256" key="7">
    <source>
        <dbReference type="ARBA" id="ARBA00022801"/>
    </source>
</evidence>
<dbReference type="SUPFAM" id="SSF81624">
    <property type="entry name" value="N-terminal domain of MutM-like DNA repair proteins"/>
    <property type="match status" value="1"/>
</dbReference>
<comment type="caution">
    <text evidence="18">The sequence shown here is derived from an EMBL/GenBank/DDBJ whole genome shotgun (WGS) entry which is preliminary data.</text>
</comment>
<dbReference type="InterPro" id="IPR010663">
    <property type="entry name" value="Znf_FPG/IleRS"/>
</dbReference>
<evidence type="ECO:0000313" key="18">
    <source>
        <dbReference type="EMBL" id="PXA67916.1"/>
    </source>
</evidence>
<dbReference type="SUPFAM" id="SSF46946">
    <property type="entry name" value="S13-like H2TH domain"/>
    <property type="match status" value="1"/>
</dbReference>
<proteinExistence type="inferred from homology"/>
<dbReference type="InterPro" id="IPR015886">
    <property type="entry name" value="H2TH_FPG"/>
</dbReference>
<evidence type="ECO:0000256" key="13">
    <source>
        <dbReference type="ARBA" id="ARBA00023295"/>
    </source>
</evidence>
<comment type="catalytic activity">
    <reaction evidence="14">
        <text>2'-deoxyribonucleotide-(2'-deoxyribose 5'-phosphate)-2'-deoxyribonucleotide-DNA = a 3'-end 2'-deoxyribonucleotide-(2,3-dehydro-2,3-deoxyribose 5'-phosphate)-DNA + a 5'-end 5'-phospho-2'-deoxyribonucleoside-DNA + H(+)</text>
        <dbReference type="Rhea" id="RHEA:66592"/>
        <dbReference type="Rhea" id="RHEA-COMP:13180"/>
        <dbReference type="Rhea" id="RHEA-COMP:16897"/>
        <dbReference type="Rhea" id="RHEA-COMP:17067"/>
        <dbReference type="ChEBI" id="CHEBI:15378"/>
        <dbReference type="ChEBI" id="CHEBI:136412"/>
        <dbReference type="ChEBI" id="CHEBI:157695"/>
        <dbReference type="ChEBI" id="CHEBI:167181"/>
        <dbReference type="EC" id="4.2.99.18"/>
    </reaction>
</comment>
<dbReference type="GO" id="GO:0140078">
    <property type="term" value="F:class I DNA-(apurinic or apyrimidinic site) endonuclease activity"/>
    <property type="evidence" value="ECO:0007669"/>
    <property type="project" value="UniProtKB-EC"/>
</dbReference>
<comment type="catalytic activity">
    <reaction evidence="1">
        <text>Hydrolysis of DNA containing ring-opened 7-methylguanine residues, releasing 2,6-diamino-4-hydroxy-5-(N-methyl)formamidopyrimidine.</text>
        <dbReference type="EC" id="3.2.2.23"/>
    </reaction>
</comment>
<dbReference type="PANTHER" id="PTHR22993:SF9">
    <property type="entry name" value="FORMAMIDOPYRIMIDINE-DNA GLYCOSYLASE"/>
    <property type="match status" value="1"/>
</dbReference>